<accession>A0A6B0XWW2</accession>
<keyword evidence="3" id="KW-0998">Cell outer membrane</keyword>
<dbReference type="Pfam" id="PF00691">
    <property type="entry name" value="OmpA"/>
    <property type="match status" value="1"/>
</dbReference>
<dbReference type="CDD" id="cd07185">
    <property type="entry name" value="OmpA_C-like"/>
    <property type="match status" value="1"/>
</dbReference>
<reference evidence="7" key="1">
    <citation type="submission" date="2019-09" db="EMBL/GenBank/DDBJ databases">
        <title>Characterisation of the sponge microbiome using genome-centric metagenomics.</title>
        <authorList>
            <person name="Engelberts J.P."/>
            <person name="Robbins S.J."/>
            <person name="De Goeij J.M."/>
            <person name="Aranda M."/>
            <person name="Bell S.C."/>
            <person name="Webster N.S."/>
        </authorList>
    </citation>
    <scope>NUCLEOTIDE SEQUENCE</scope>
    <source>
        <strain evidence="7">SB0664_bin_43</strain>
    </source>
</reference>
<dbReference type="InterPro" id="IPR006665">
    <property type="entry name" value="OmpA-like"/>
</dbReference>
<dbReference type="InterPro" id="IPR050330">
    <property type="entry name" value="Bact_OuterMem_StrucFunc"/>
</dbReference>
<dbReference type="AlphaFoldDB" id="A0A6B0XWW2"/>
<keyword evidence="2 4" id="KW-0472">Membrane</keyword>
<dbReference type="PANTHER" id="PTHR30329:SF21">
    <property type="entry name" value="LIPOPROTEIN YIAD-RELATED"/>
    <property type="match status" value="1"/>
</dbReference>
<evidence type="ECO:0000256" key="1">
    <source>
        <dbReference type="ARBA" id="ARBA00004442"/>
    </source>
</evidence>
<proteinExistence type="predicted"/>
<protein>
    <submittedName>
        <fullName evidence="7">OmpA family protein</fullName>
    </submittedName>
</protein>
<dbReference type="PANTHER" id="PTHR30329">
    <property type="entry name" value="STATOR ELEMENT OF FLAGELLAR MOTOR COMPLEX"/>
    <property type="match status" value="1"/>
</dbReference>
<dbReference type="SUPFAM" id="SSF103088">
    <property type="entry name" value="OmpA-like"/>
    <property type="match status" value="1"/>
</dbReference>
<dbReference type="InterPro" id="IPR006664">
    <property type="entry name" value="OMP_bac"/>
</dbReference>
<sequence>MLRQPKRKSACRTRDSSGGMACRGKECGHSLACRRNSGHVRHLRDDCQWCRPARLVADASRVAKRAGREAPAIHGGPDDEKRRPLPGPFRHSQDGRREIALQTRNRPGGGLCDGWQPCRQCGFVKLRFVICLVMATPASALDLALPNAVTAAVETSDAASARLPEAPWSPDVVVLGTEGAIRKTVLKLPDAQWTTLQLIMPLRDKLEEAGYVQAFSCADAECGGFDFRFQLDLIGEPDMYVDLGNYRYLLMRHSSNEPHSVALVASPTGSAGNIHITEVSSARIPEMTPMAEGAGPEAEEDADRTAREPGTLAASLMERGHVVLDALEFGSGSADLGNGPYPVLAELAAWLLDNPSARIVLVGHTDSMGSLETNTTLSRRRAEAVAGRLIEAFGIDPVRLEAAGAGYLSPIESNLTEPGRTANRRVEAVLISVE</sequence>
<evidence type="ECO:0000313" key="7">
    <source>
        <dbReference type="EMBL" id="MXY33164.1"/>
    </source>
</evidence>
<gene>
    <name evidence="7" type="ORF">F4Y60_03555</name>
</gene>
<evidence type="ECO:0000259" key="6">
    <source>
        <dbReference type="PROSITE" id="PS51123"/>
    </source>
</evidence>
<comment type="subcellular location">
    <subcellularLocation>
        <location evidence="1">Cell outer membrane</location>
    </subcellularLocation>
</comment>
<name>A0A6B0XWW2_9RHOB</name>
<dbReference type="PRINTS" id="PR01021">
    <property type="entry name" value="OMPADOMAIN"/>
</dbReference>
<comment type="caution">
    <text evidence="7">The sequence shown here is derived from an EMBL/GenBank/DDBJ whole genome shotgun (WGS) entry which is preliminary data.</text>
</comment>
<evidence type="ECO:0000256" key="5">
    <source>
        <dbReference type="SAM" id="MobiDB-lite"/>
    </source>
</evidence>
<dbReference type="PROSITE" id="PS51123">
    <property type="entry name" value="OMPA_2"/>
    <property type="match status" value="1"/>
</dbReference>
<evidence type="ECO:0000256" key="3">
    <source>
        <dbReference type="ARBA" id="ARBA00023237"/>
    </source>
</evidence>
<dbReference type="EMBL" id="VXRY01000138">
    <property type="protein sequence ID" value="MXY33164.1"/>
    <property type="molecule type" value="Genomic_DNA"/>
</dbReference>
<evidence type="ECO:0000256" key="4">
    <source>
        <dbReference type="PROSITE-ProRule" id="PRU00473"/>
    </source>
</evidence>
<evidence type="ECO:0000256" key="2">
    <source>
        <dbReference type="ARBA" id="ARBA00023136"/>
    </source>
</evidence>
<feature type="domain" description="OmpA-like" evidence="6">
    <location>
        <begin position="316"/>
        <end position="434"/>
    </location>
</feature>
<organism evidence="7">
    <name type="scientific">Boseongicola sp. SB0664_bin_43</name>
    <dbReference type="NCBI Taxonomy" id="2604844"/>
    <lineage>
        <taxon>Bacteria</taxon>
        <taxon>Pseudomonadati</taxon>
        <taxon>Pseudomonadota</taxon>
        <taxon>Alphaproteobacteria</taxon>
        <taxon>Rhodobacterales</taxon>
        <taxon>Paracoccaceae</taxon>
        <taxon>Boseongicola</taxon>
    </lineage>
</organism>
<dbReference type="Gene3D" id="3.30.1330.60">
    <property type="entry name" value="OmpA-like domain"/>
    <property type="match status" value="1"/>
</dbReference>
<dbReference type="InterPro" id="IPR036737">
    <property type="entry name" value="OmpA-like_sf"/>
</dbReference>
<dbReference type="GO" id="GO:0009279">
    <property type="term" value="C:cell outer membrane"/>
    <property type="evidence" value="ECO:0007669"/>
    <property type="project" value="UniProtKB-SubCell"/>
</dbReference>
<feature type="region of interest" description="Disordered" evidence="5">
    <location>
        <begin position="65"/>
        <end position="95"/>
    </location>
</feature>